<organism evidence="1 2">
    <name type="scientific">Clostridium magnum DSM 2767</name>
    <dbReference type="NCBI Taxonomy" id="1121326"/>
    <lineage>
        <taxon>Bacteria</taxon>
        <taxon>Bacillati</taxon>
        <taxon>Bacillota</taxon>
        <taxon>Clostridia</taxon>
        <taxon>Eubacteriales</taxon>
        <taxon>Clostridiaceae</taxon>
        <taxon>Clostridium</taxon>
    </lineage>
</organism>
<reference evidence="1 2" key="1">
    <citation type="submission" date="2016-04" db="EMBL/GenBank/DDBJ databases">
        <title>Genome sequence of Clostridium magnum DSM 2767.</title>
        <authorList>
            <person name="Poehlein A."/>
            <person name="Uhlig R."/>
            <person name="Fischer R."/>
            <person name="Bahl H."/>
            <person name="Daniel R."/>
        </authorList>
    </citation>
    <scope>NUCLEOTIDE SEQUENCE [LARGE SCALE GENOMIC DNA]</scope>
    <source>
        <strain evidence="1 2">DSM 2767</strain>
    </source>
</reference>
<accession>A0A161X407</accession>
<dbReference type="Proteomes" id="UP000076603">
    <property type="component" value="Unassembled WGS sequence"/>
</dbReference>
<dbReference type="RefSeq" id="WP_066630800.1">
    <property type="nucleotide sequence ID" value="NZ_FQXL01000037.1"/>
</dbReference>
<gene>
    <name evidence="1" type="ORF">CLMAG_60590</name>
</gene>
<dbReference type="EMBL" id="LWAE01000016">
    <property type="protein sequence ID" value="KZL88566.1"/>
    <property type="molecule type" value="Genomic_DNA"/>
</dbReference>
<comment type="caution">
    <text evidence="1">The sequence shown here is derived from an EMBL/GenBank/DDBJ whole genome shotgun (WGS) entry which is preliminary data.</text>
</comment>
<dbReference type="PATRIC" id="fig|1121326.3.peg.6121"/>
<protein>
    <submittedName>
        <fullName evidence="1">Uncharacterized protein</fullName>
    </submittedName>
</protein>
<evidence type="ECO:0000313" key="2">
    <source>
        <dbReference type="Proteomes" id="UP000076603"/>
    </source>
</evidence>
<evidence type="ECO:0000313" key="1">
    <source>
        <dbReference type="EMBL" id="KZL88566.1"/>
    </source>
</evidence>
<dbReference type="AlphaFoldDB" id="A0A161X407"/>
<proteinExistence type="predicted"/>
<keyword evidence="2" id="KW-1185">Reference proteome</keyword>
<name>A0A161X407_9CLOT</name>
<dbReference type="OrthoDB" id="9776767at2"/>
<sequence length="521" mass="60909">MFKSNYSAIVNEKNIPLNLIFDYPVCWSKYQVLRDFIQNFYDSVSCDKFDERFSYQITKENVLIFTSKNVEFSYEWLIHIGASTKRENSEKYAGYFGEGFKIASLCSIRDYDWNISIASKNWYLDVITSETLIDGKQLKSLSYNVKEFSSSTKDTILKIYPFYEEDLETLQAAIFSFYYPGNPLLGETLYKDNVCAIYKRSNKAKPPKYPYTYNCDGNGIVFASYQALGSFELPFVFCLHDYKLKDRDRKLFSKIDVINIIVGVIVKCSSEVSYALLSEFRQYWYSYPTEKYGYNSYYSIIKNLIFKISSSTKYLTSFKNIYPNLLWADKIQKNKKSDLNKRTEALCWYEHNRAKYTLVQDNFKLLGYMSIEEACDNDNGFSLTRDPYESEIKYFNILEDCMHDLFSDFFYVKSIPKYKVIVNNSSSVDGFANCIKLNESIVNDHGLKIRYKLPIIALKIKLLTKNTFSDALSTYLHELCHVFGGDNSAKFSFALTIVLNILIEQTNRLSIYKKRWEEIQS</sequence>
<dbReference type="STRING" id="1121326.CLMAG_60590"/>